<feature type="chain" id="PRO_5002538985" evidence="1">
    <location>
        <begin position="20"/>
        <end position="189"/>
    </location>
</feature>
<protein>
    <submittedName>
        <fullName evidence="2">Uncharacterized protein</fullName>
    </submittedName>
</protein>
<feature type="signal peptide" evidence="1">
    <location>
        <begin position="1"/>
        <end position="19"/>
    </location>
</feature>
<comment type="caution">
    <text evidence="2">The sequence shown here is derived from an EMBL/GenBank/DDBJ whole genome shotgun (WGS) entry which is preliminary data.</text>
</comment>
<evidence type="ECO:0000256" key="1">
    <source>
        <dbReference type="SAM" id="SignalP"/>
    </source>
</evidence>
<organism evidence="2 3">
    <name type="scientific">Candidatus Uhrbacteria bacterium GW2011_GWF2_46_218</name>
    <dbReference type="NCBI Taxonomy" id="1619001"/>
    <lineage>
        <taxon>Bacteria</taxon>
        <taxon>Candidatus Uhriibacteriota</taxon>
    </lineage>
</organism>
<reference evidence="2 3" key="1">
    <citation type="journal article" date="2015" name="Nature">
        <title>rRNA introns, odd ribosomes, and small enigmatic genomes across a large radiation of phyla.</title>
        <authorList>
            <person name="Brown C.T."/>
            <person name="Hug L.A."/>
            <person name="Thomas B.C."/>
            <person name="Sharon I."/>
            <person name="Castelle C.J."/>
            <person name="Singh A."/>
            <person name="Wilkins M.J."/>
            <person name="Williams K.H."/>
            <person name="Banfield J.F."/>
        </authorList>
    </citation>
    <scope>NUCLEOTIDE SEQUENCE [LARGE SCALE GENOMIC DNA]</scope>
</reference>
<dbReference type="EMBL" id="LCMG01000013">
    <property type="protein sequence ID" value="KKU32724.1"/>
    <property type="molecule type" value="Genomic_DNA"/>
</dbReference>
<proteinExistence type="predicted"/>
<gene>
    <name evidence="2" type="ORF">UX45_C0013G0001</name>
</gene>
<evidence type="ECO:0000313" key="3">
    <source>
        <dbReference type="Proteomes" id="UP000034705"/>
    </source>
</evidence>
<name>A0A0G1PIU4_9BACT</name>
<sequence length="189" mass="21260">MRLSALVLSLCLFPTSAMALDITPQVQIAAGADAPIANHLYVRASTHLFWLPGDHAMTFAYTGVIYSVSDHFWVAPQIGVVANWNNKGDIAPLGAVWAQVSNDDLRFFFDVELFPTTNNLVFYGYYNAEWMANFWFGIGLQGEQVDLNVMYGPHLAFALSNTLVISPEYYYDPINKNHTFRWVTILTLN</sequence>
<keyword evidence="1" id="KW-0732">Signal</keyword>
<dbReference type="AlphaFoldDB" id="A0A0G1PIU4"/>
<evidence type="ECO:0000313" key="2">
    <source>
        <dbReference type="EMBL" id="KKU32724.1"/>
    </source>
</evidence>
<accession>A0A0G1PIU4</accession>
<dbReference type="Proteomes" id="UP000034705">
    <property type="component" value="Unassembled WGS sequence"/>
</dbReference>